<accession>A0A2S4V752</accession>
<name>A0A2S4V752_9BASI</name>
<dbReference type="Proteomes" id="UP000239156">
    <property type="component" value="Unassembled WGS sequence"/>
</dbReference>
<evidence type="ECO:0000313" key="2">
    <source>
        <dbReference type="Proteomes" id="UP000239156"/>
    </source>
</evidence>
<dbReference type="VEuPathDB" id="FungiDB:PSHT_09357"/>
<proteinExistence type="predicted"/>
<comment type="caution">
    <text evidence="1">The sequence shown here is derived from an EMBL/GenBank/DDBJ whole genome shotgun (WGS) entry which is preliminary data.</text>
</comment>
<sequence length="433" mass="50065">MADSGNTLSGLIDTFSFILGGEDNPQAQHYKLLVAAELGRVHNAYVVFWDRIHNRPDPLELISQVDIRKELWDQLQSKRLPSLRRQINSLANALASPSSDYQNKPVSKLKLVLKILAKLDTILGKIKFAIACISPDIEPIRVRIDQDFKKLKSFICCRLQSKIYRVNQLVCELLQSTGRFYQKSGHELDRHTKERTSILGIRTVCIEAIDEALEYMNKSELRIVQDEWQVNIESLNQSLEKFTLFSSRAIQRNQEIKREFIRQQIASMPQIFYQTEEYYLQNLDDDHSQTTSNATRSMISAIKLSRLLMSKLIQISKDKENFKMREDLSSRELDLYMTMSMMLSEGIKVVVYGLTEKDNELHINDPSAITQAIDHLIATPELTITRTSHVFQSISDLPFPKIFRKAWFYHWNQLHILATRPFSHGLNQSSQST</sequence>
<dbReference type="AlphaFoldDB" id="A0A2S4V752"/>
<gene>
    <name evidence="1" type="ORF">PSTT_09797</name>
</gene>
<reference evidence="1" key="1">
    <citation type="submission" date="2017-12" db="EMBL/GenBank/DDBJ databases">
        <title>Gene loss provides genomic basis for host adaptation in cereal stripe rust fungi.</title>
        <authorList>
            <person name="Xia C."/>
        </authorList>
    </citation>
    <scope>NUCLEOTIDE SEQUENCE [LARGE SCALE GENOMIC DNA]</scope>
    <source>
        <strain evidence="1">93-210</strain>
    </source>
</reference>
<evidence type="ECO:0000313" key="1">
    <source>
        <dbReference type="EMBL" id="POW05328.1"/>
    </source>
</evidence>
<dbReference type="EMBL" id="PKSL01000100">
    <property type="protein sequence ID" value="POW05328.1"/>
    <property type="molecule type" value="Genomic_DNA"/>
</dbReference>
<organism evidence="1 2">
    <name type="scientific">Puccinia striiformis</name>
    <dbReference type="NCBI Taxonomy" id="27350"/>
    <lineage>
        <taxon>Eukaryota</taxon>
        <taxon>Fungi</taxon>
        <taxon>Dikarya</taxon>
        <taxon>Basidiomycota</taxon>
        <taxon>Pucciniomycotina</taxon>
        <taxon>Pucciniomycetes</taxon>
        <taxon>Pucciniales</taxon>
        <taxon>Pucciniaceae</taxon>
        <taxon>Puccinia</taxon>
    </lineage>
</organism>
<dbReference type="PANTHER" id="PTHR33069">
    <property type="entry name" value="CHROMOSOME 7, WHOLE GENOME SHOTGUN SEQUENCE-RELATED"/>
    <property type="match status" value="1"/>
</dbReference>
<dbReference type="VEuPathDB" id="FungiDB:PSTT_09797"/>
<dbReference type="PANTHER" id="PTHR33069:SF3">
    <property type="entry name" value="DYNEIN HEAVY CHAIN TAIL DOMAIN-CONTAINING PROTEIN"/>
    <property type="match status" value="1"/>
</dbReference>
<keyword evidence="2" id="KW-1185">Reference proteome</keyword>
<protein>
    <submittedName>
        <fullName evidence="1">Uncharacterized protein</fullName>
    </submittedName>
</protein>